<organism evidence="2 3">
    <name type="scientific">Lysobacter yangpyeongensis</name>
    <dbReference type="NCBI Taxonomy" id="346182"/>
    <lineage>
        <taxon>Bacteria</taxon>
        <taxon>Pseudomonadati</taxon>
        <taxon>Pseudomonadota</taxon>
        <taxon>Gammaproteobacteria</taxon>
        <taxon>Lysobacterales</taxon>
        <taxon>Lysobacteraceae</taxon>
        <taxon>Lysobacter</taxon>
    </lineage>
</organism>
<evidence type="ECO:0000313" key="3">
    <source>
        <dbReference type="Proteomes" id="UP001596036"/>
    </source>
</evidence>
<keyword evidence="2" id="KW-0547">Nucleotide-binding</keyword>
<dbReference type="InterPro" id="IPR027417">
    <property type="entry name" value="P-loop_NTPase"/>
</dbReference>
<dbReference type="Proteomes" id="UP001596036">
    <property type="component" value="Unassembled WGS sequence"/>
</dbReference>
<dbReference type="Gene3D" id="3.40.50.300">
    <property type="entry name" value="P-loop containing nucleotide triphosphate hydrolases"/>
    <property type="match status" value="1"/>
</dbReference>
<gene>
    <name evidence="2" type="ORF">ACFPN1_03135</name>
</gene>
<feature type="domain" description="ABC transporter" evidence="1">
    <location>
        <begin position="43"/>
        <end position="89"/>
    </location>
</feature>
<protein>
    <submittedName>
        <fullName evidence="2">ATP-binding cassette domain-containing protein</fullName>
    </submittedName>
</protein>
<evidence type="ECO:0000259" key="1">
    <source>
        <dbReference type="Pfam" id="PF00005"/>
    </source>
</evidence>
<sequence length="96" mass="9854">MADIVLHPIEPYLHGAGGSVADSPELGCEAVSFRYGEQYPLVLRNCTFAISPGDSVAIVGRSGSGKSTLVNILAGSANPTTGRVTIGGLDRAHMQG</sequence>
<dbReference type="Pfam" id="PF00005">
    <property type="entry name" value="ABC_tran"/>
    <property type="match status" value="1"/>
</dbReference>
<dbReference type="SUPFAM" id="SSF52540">
    <property type="entry name" value="P-loop containing nucleoside triphosphate hydrolases"/>
    <property type="match status" value="1"/>
</dbReference>
<proteinExistence type="predicted"/>
<dbReference type="InterPro" id="IPR003439">
    <property type="entry name" value="ABC_transporter-like_ATP-bd"/>
</dbReference>
<dbReference type="RefSeq" id="WP_386752904.1">
    <property type="nucleotide sequence ID" value="NZ_JBHSNM010000001.1"/>
</dbReference>
<reference evidence="3" key="1">
    <citation type="journal article" date="2019" name="Int. J. Syst. Evol. Microbiol.">
        <title>The Global Catalogue of Microorganisms (GCM) 10K type strain sequencing project: providing services to taxonomists for standard genome sequencing and annotation.</title>
        <authorList>
            <consortium name="The Broad Institute Genomics Platform"/>
            <consortium name="The Broad Institute Genome Sequencing Center for Infectious Disease"/>
            <person name="Wu L."/>
            <person name="Ma J."/>
        </authorList>
    </citation>
    <scope>NUCLEOTIDE SEQUENCE [LARGE SCALE GENOMIC DNA]</scope>
    <source>
        <strain evidence="3">KACC 11407</strain>
    </source>
</reference>
<keyword evidence="3" id="KW-1185">Reference proteome</keyword>
<dbReference type="PANTHER" id="PTHR24221:SF654">
    <property type="entry name" value="ATP-BINDING CASSETTE SUB-FAMILY B MEMBER 6"/>
    <property type="match status" value="1"/>
</dbReference>
<dbReference type="InterPro" id="IPR039421">
    <property type="entry name" value="Type_1_exporter"/>
</dbReference>
<comment type="caution">
    <text evidence="2">The sequence shown here is derived from an EMBL/GenBank/DDBJ whole genome shotgun (WGS) entry which is preliminary data.</text>
</comment>
<dbReference type="GO" id="GO:0005524">
    <property type="term" value="F:ATP binding"/>
    <property type="evidence" value="ECO:0007669"/>
    <property type="project" value="UniProtKB-KW"/>
</dbReference>
<dbReference type="EMBL" id="JBHSNM010000001">
    <property type="protein sequence ID" value="MFC5569060.1"/>
    <property type="molecule type" value="Genomic_DNA"/>
</dbReference>
<name>A0ABW0SKC0_9GAMM</name>
<dbReference type="PANTHER" id="PTHR24221">
    <property type="entry name" value="ATP-BINDING CASSETTE SUB-FAMILY B"/>
    <property type="match status" value="1"/>
</dbReference>
<keyword evidence="2" id="KW-0067">ATP-binding</keyword>
<accession>A0ABW0SKC0</accession>
<evidence type="ECO:0000313" key="2">
    <source>
        <dbReference type="EMBL" id="MFC5569060.1"/>
    </source>
</evidence>